<feature type="region of interest" description="Disordered" evidence="3">
    <location>
        <begin position="76"/>
        <end position="166"/>
    </location>
</feature>
<dbReference type="InterPro" id="IPR011042">
    <property type="entry name" value="6-blade_b-propeller_TolB-like"/>
</dbReference>
<evidence type="ECO:0000313" key="4">
    <source>
        <dbReference type="EMBL" id="EEN53648.1"/>
    </source>
</evidence>
<dbReference type="InParanoid" id="C3Z1A7"/>
<gene>
    <name evidence="4" type="ORF">BRAFLDRAFT_77436</name>
</gene>
<dbReference type="SUPFAM" id="SSF101898">
    <property type="entry name" value="NHL repeat"/>
    <property type="match status" value="1"/>
</dbReference>
<protein>
    <recommendedName>
        <fullName evidence="5">SMP-30/Gluconolactonase/LRE-like region domain-containing protein</fullName>
    </recommendedName>
</protein>
<feature type="repeat" description="NHL" evidence="2">
    <location>
        <begin position="347"/>
        <end position="388"/>
    </location>
</feature>
<dbReference type="EMBL" id="GG666572">
    <property type="protein sequence ID" value="EEN53648.1"/>
    <property type="molecule type" value="Genomic_DNA"/>
</dbReference>
<keyword evidence="1" id="KW-0677">Repeat</keyword>
<feature type="compositionally biased region" description="Polar residues" evidence="3">
    <location>
        <begin position="11"/>
        <end position="20"/>
    </location>
</feature>
<feature type="compositionally biased region" description="Polar residues" evidence="3">
    <location>
        <begin position="311"/>
        <end position="340"/>
    </location>
</feature>
<feature type="region of interest" description="Disordered" evidence="3">
    <location>
        <begin position="1"/>
        <end position="46"/>
    </location>
</feature>
<sequence length="615" mass="65800">MAEARGDESQPPRTSKSQIATEVVGPGGSTCEESGYMPMASLKDNGYTPMASISSVENGYMPMAPIVNNGYTPMASLYKAPEVPPPLPPKKRRRRRRGGSSRPSGQTPEEPPRPPGQNPEGPSRPPGQNPEGPTHPPGQAPGEPSRPAGQGRVLLPKRRNAKRAGVYWMREEDIVNLPLNPMYNADLDQPPGPDGSADGQQTTPKEVGGSSQPVAAATHVYEDGDTFGMRLGPPLKGDPRSAPPVPSTPRPGRTTDGAQPVAAATHVYEDGDSFGMRLGPALNRDAPTVPSTPRPGRPTGGAQQVPGGPNPLSNPQDVINQLQPNPMYNSNQPPAETSDQASRLHIITFGDEPGAGKLRSPRGVAVSPDNKIWVADRSKARLQVYSMEGAYLYQFPQAALGLGYPSKMPSDVSIDKDGNLWVLMLGYPASPDSVVQYSRDGLLKANFDLPDTVPRGMVRGMAVGLHNDHVYVTWSDGYSRGGVQAFTPDGTLLWGVGPRMKKPKFVAADGKGDIFVSDYGTHFIYKYDEAGQYVMRFGGPERSESPEGICVDSSGNIMVVDSVDLNNHRVVMYTGRGVYVRHIAFRAEHPSGVAVGPGGQLVVTNRNTITVFTGY</sequence>
<feature type="compositionally biased region" description="Polar residues" evidence="3">
    <location>
        <begin position="198"/>
        <end position="213"/>
    </location>
</feature>
<accession>C3Z1A7</accession>
<evidence type="ECO:0000256" key="2">
    <source>
        <dbReference type="PROSITE-ProRule" id="PRU00504"/>
    </source>
</evidence>
<dbReference type="InterPro" id="IPR001258">
    <property type="entry name" value="NHL_repeat"/>
</dbReference>
<evidence type="ECO:0000256" key="3">
    <source>
        <dbReference type="SAM" id="MobiDB-lite"/>
    </source>
</evidence>
<dbReference type="AlphaFoldDB" id="C3Z1A7"/>
<feature type="compositionally biased region" description="Basic residues" evidence="3">
    <location>
        <begin position="89"/>
        <end position="99"/>
    </location>
</feature>
<feature type="region of interest" description="Disordered" evidence="3">
    <location>
        <begin position="271"/>
        <end position="340"/>
    </location>
</feature>
<dbReference type="CDD" id="cd05819">
    <property type="entry name" value="NHL"/>
    <property type="match status" value="1"/>
</dbReference>
<feature type="compositionally biased region" description="Basic and acidic residues" evidence="3">
    <location>
        <begin position="1"/>
        <end position="10"/>
    </location>
</feature>
<name>C3Z1A7_BRAFL</name>
<dbReference type="PANTHER" id="PTHR24104">
    <property type="entry name" value="E3 UBIQUITIN-PROTEIN LIGASE NHLRC1-RELATED"/>
    <property type="match status" value="1"/>
</dbReference>
<evidence type="ECO:0000256" key="1">
    <source>
        <dbReference type="ARBA" id="ARBA00022737"/>
    </source>
</evidence>
<dbReference type="eggNOG" id="KOG2177">
    <property type="taxonomic scope" value="Eukaryota"/>
</dbReference>
<organism>
    <name type="scientific">Branchiostoma floridae</name>
    <name type="common">Florida lancelet</name>
    <name type="synonym">Amphioxus</name>
    <dbReference type="NCBI Taxonomy" id="7739"/>
    <lineage>
        <taxon>Eukaryota</taxon>
        <taxon>Metazoa</taxon>
        <taxon>Chordata</taxon>
        <taxon>Cephalochordata</taxon>
        <taxon>Leptocardii</taxon>
        <taxon>Amphioxiformes</taxon>
        <taxon>Branchiostomatidae</taxon>
        <taxon>Branchiostoma</taxon>
    </lineage>
</organism>
<evidence type="ECO:0008006" key="5">
    <source>
        <dbReference type="Google" id="ProtNLM"/>
    </source>
</evidence>
<proteinExistence type="predicted"/>
<feature type="compositionally biased region" description="Pro residues" evidence="3">
    <location>
        <begin position="113"/>
        <end position="139"/>
    </location>
</feature>
<dbReference type="PANTHER" id="PTHR24104:SF50">
    <property type="entry name" value="SMP-30_GLUCONOLACTONASE_LRE-LIKE REGION DOMAIN-CONTAINING PROTEIN"/>
    <property type="match status" value="1"/>
</dbReference>
<reference evidence="4" key="1">
    <citation type="journal article" date="2008" name="Nature">
        <title>The amphioxus genome and the evolution of the chordate karyotype.</title>
        <authorList>
            <consortium name="US DOE Joint Genome Institute (JGI-PGF)"/>
            <person name="Putnam N.H."/>
            <person name="Butts T."/>
            <person name="Ferrier D.E.K."/>
            <person name="Furlong R.F."/>
            <person name="Hellsten U."/>
            <person name="Kawashima T."/>
            <person name="Robinson-Rechavi M."/>
            <person name="Shoguchi E."/>
            <person name="Terry A."/>
            <person name="Yu J.-K."/>
            <person name="Benito-Gutierrez E.L."/>
            <person name="Dubchak I."/>
            <person name="Garcia-Fernandez J."/>
            <person name="Gibson-Brown J.J."/>
            <person name="Grigoriev I.V."/>
            <person name="Horton A.C."/>
            <person name="de Jong P.J."/>
            <person name="Jurka J."/>
            <person name="Kapitonov V.V."/>
            <person name="Kohara Y."/>
            <person name="Kuroki Y."/>
            <person name="Lindquist E."/>
            <person name="Lucas S."/>
            <person name="Osoegawa K."/>
            <person name="Pennacchio L.A."/>
            <person name="Salamov A.A."/>
            <person name="Satou Y."/>
            <person name="Sauka-Spengler T."/>
            <person name="Schmutz J."/>
            <person name="Shin-I T."/>
            <person name="Toyoda A."/>
            <person name="Bronner-Fraser M."/>
            <person name="Fujiyama A."/>
            <person name="Holland L.Z."/>
            <person name="Holland P.W.H."/>
            <person name="Satoh N."/>
            <person name="Rokhsar D.S."/>
        </authorList>
    </citation>
    <scope>NUCLEOTIDE SEQUENCE [LARGE SCALE GENOMIC DNA]</scope>
    <source>
        <strain evidence="4">S238N-H82</strain>
        <tissue evidence="4">Testes</tissue>
    </source>
</reference>
<dbReference type="Pfam" id="PF01436">
    <property type="entry name" value="NHL"/>
    <property type="match status" value="1"/>
</dbReference>
<feature type="region of interest" description="Disordered" evidence="3">
    <location>
        <begin position="181"/>
        <end position="258"/>
    </location>
</feature>
<dbReference type="InterPro" id="IPR050952">
    <property type="entry name" value="TRIM-NHL_E3_ligases"/>
</dbReference>
<dbReference type="Gene3D" id="2.120.10.30">
    <property type="entry name" value="TolB, C-terminal domain"/>
    <property type="match status" value="1"/>
</dbReference>
<dbReference type="PROSITE" id="PS51125">
    <property type="entry name" value="NHL"/>
    <property type="match status" value="1"/>
</dbReference>